<organism evidence="1">
    <name type="scientific">marine sediment metagenome</name>
    <dbReference type="NCBI Taxonomy" id="412755"/>
    <lineage>
        <taxon>unclassified sequences</taxon>
        <taxon>metagenomes</taxon>
        <taxon>ecological metagenomes</taxon>
    </lineage>
</organism>
<accession>A0A0F9H165</accession>
<sequence>LMQGAMMGWKKDFPRAAQLQDDPEAWARWQDIVYSVGKQMPDRRTEAQILVAGFRAIPLTDLTENNPDWDTFFTRREEYVDKMTPVQLKEFEAERASTRTQVGKMKDADFDTMEPFLAVGRDLAKLFKLEDGFSDYLASQDKQGFLNNNETIRNLLSAGEQAREAMRQGQLPNVDPVALERALWRWEFIDSPLNVVVAAEVELNRQTQGGEIKNRITAPTIESTLGIPPLTGR</sequence>
<feature type="non-terminal residue" evidence="1">
    <location>
        <position position="1"/>
    </location>
</feature>
<name>A0A0F9H165_9ZZZZ</name>
<reference evidence="1" key="1">
    <citation type="journal article" date="2015" name="Nature">
        <title>Complex archaea that bridge the gap between prokaryotes and eukaryotes.</title>
        <authorList>
            <person name="Spang A."/>
            <person name="Saw J.H."/>
            <person name="Jorgensen S.L."/>
            <person name="Zaremba-Niedzwiedzka K."/>
            <person name="Martijn J."/>
            <person name="Lind A.E."/>
            <person name="van Eijk R."/>
            <person name="Schleper C."/>
            <person name="Guy L."/>
            <person name="Ettema T.J."/>
        </authorList>
    </citation>
    <scope>NUCLEOTIDE SEQUENCE</scope>
</reference>
<proteinExistence type="predicted"/>
<comment type="caution">
    <text evidence="1">The sequence shown here is derived from an EMBL/GenBank/DDBJ whole genome shotgun (WGS) entry which is preliminary data.</text>
</comment>
<dbReference type="EMBL" id="LAZR01026334">
    <property type="protein sequence ID" value="KKL69062.1"/>
    <property type="molecule type" value="Genomic_DNA"/>
</dbReference>
<evidence type="ECO:0000313" key="1">
    <source>
        <dbReference type="EMBL" id="KKL69062.1"/>
    </source>
</evidence>
<dbReference type="AlphaFoldDB" id="A0A0F9H165"/>
<gene>
    <name evidence="1" type="ORF">LCGC14_2118740</name>
</gene>
<protein>
    <submittedName>
        <fullName evidence="1">Uncharacterized protein</fullName>
    </submittedName>
</protein>